<sequence length="393" mass="45143">MALTAVTLKNLYGKPYGGKPEITDDAGLSVRVSPKGKVTFQVRYSLKGKVVRQKIGVFPEMSLREARNKRDEVLQLAKSGSDPRLEKCKSKTDTLREVIDYWYENYCEPNRTKPQEMLTKITQFIPREWMNTSVDALGIDDWRELFKAIANKNKEKGNGSGYALNIITELRSIIRYAVRQGLTTNTAFNSLRPGDFAKSYQTTDRYLSASEIGKIWRNIETLSMQYRNQTLLRCLMVFGCRAGEIVQARKDEFDFENLTWTVPKEHTKGKRKGIVRPIPDALVPYLKSAFDGSPSTLAFPSRNNPLRPPTSNSVGRVAERCANDLGLDPFNNHDWRRTLSTHWTDMGAPIHLSEKMLGHHMQGVLAVYNRSEMLEERRKWTNIWMDKIEEWAR</sequence>
<dbReference type="PROSITE" id="PS51898">
    <property type="entry name" value="TYR_RECOMBINASE"/>
    <property type="match status" value="1"/>
</dbReference>
<dbReference type="STRING" id="1080227.A8L45_22180"/>
<dbReference type="PANTHER" id="PTHR30629:SF2">
    <property type="entry name" value="PROPHAGE INTEGRASE INTS-RELATED"/>
    <property type="match status" value="1"/>
</dbReference>
<dbReference type="Gene3D" id="1.10.150.130">
    <property type="match status" value="1"/>
</dbReference>
<evidence type="ECO:0000256" key="2">
    <source>
        <dbReference type="ARBA" id="ARBA00022908"/>
    </source>
</evidence>
<dbReference type="InterPro" id="IPR002104">
    <property type="entry name" value="Integrase_catalytic"/>
</dbReference>
<comment type="caution">
    <text evidence="6">The sequence shown here is derived from an EMBL/GenBank/DDBJ whole genome shotgun (WGS) entry which is preliminary data.</text>
</comment>
<evidence type="ECO:0000313" key="7">
    <source>
        <dbReference type="Proteomes" id="UP000094936"/>
    </source>
</evidence>
<dbReference type="AlphaFoldDB" id="A0A1C3E882"/>
<dbReference type="RefSeq" id="WP_068905534.1">
    <property type="nucleotide sequence ID" value="NZ_JBHUIF010000013.1"/>
</dbReference>
<keyword evidence="7" id="KW-1185">Reference proteome</keyword>
<evidence type="ECO:0000259" key="5">
    <source>
        <dbReference type="PROSITE" id="PS51898"/>
    </source>
</evidence>
<evidence type="ECO:0000256" key="1">
    <source>
        <dbReference type="ARBA" id="ARBA00008857"/>
    </source>
</evidence>
<dbReference type="PANTHER" id="PTHR30629">
    <property type="entry name" value="PROPHAGE INTEGRASE"/>
    <property type="match status" value="1"/>
</dbReference>
<dbReference type="InterPro" id="IPR010998">
    <property type="entry name" value="Integrase_recombinase_N"/>
</dbReference>
<dbReference type="InterPro" id="IPR050808">
    <property type="entry name" value="Phage_Integrase"/>
</dbReference>
<dbReference type="GO" id="GO:0015074">
    <property type="term" value="P:DNA integration"/>
    <property type="evidence" value="ECO:0007669"/>
    <property type="project" value="UniProtKB-KW"/>
</dbReference>
<dbReference type="GO" id="GO:0006310">
    <property type="term" value="P:DNA recombination"/>
    <property type="evidence" value="ECO:0007669"/>
    <property type="project" value="UniProtKB-KW"/>
</dbReference>
<organism evidence="6 7">
    <name type="scientific">Veronia pacifica</name>
    <dbReference type="NCBI Taxonomy" id="1080227"/>
    <lineage>
        <taxon>Bacteria</taxon>
        <taxon>Pseudomonadati</taxon>
        <taxon>Pseudomonadota</taxon>
        <taxon>Gammaproteobacteria</taxon>
        <taxon>Vibrionales</taxon>
        <taxon>Vibrionaceae</taxon>
        <taxon>Veronia</taxon>
    </lineage>
</organism>
<dbReference type="Gene3D" id="1.10.443.10">
    <property type="entry name" value="Intergrase catalytic core"/>
    <property type="match status" value="1"/>
</dbReference>
<evidence type="ECO:0000256" key="3">
    <source>
        <dbReference type="ARBA" id="ARBA00023125"/>
    </source>
</evidence>
<accession>A0A1C3E882</accession>
<protein>
    <recommendedName>
        <fullName evidence="5">Tyr recombinase domain-containing protein</fullName>
    </recommendedName>
</protein>
<evidence type="ECO:0000313" key="6">
    <source>
        <dbReference type="EMBL" id="ODA29431.1"/>
    </source>
</evidence>
<keyword evidence="4" id="KW-0233">DNA recombination</keyword>
<comment type="similarity">
    <text evidence="1">Belongs to the 'phage' integrase family.</text>
</comment>
<name>A0A1C3E882_9GAMM</name>
<dbReference type="InterPro" id="IPR025166">
    <property type="entry name" value="Integrase_DNA_bind_dom"/>
</dbReference>
<gene>
    <name evidence="6" type="ORF">A8L45_22180</name>
</gene>
<dbReference type="Pfam" id="PF00589">
    <property type="entry name" value="Phage_integrase"/>
    <property type="match status" value="1"/>
</dbReference>
<dbReference type="GO" id="GO:0003677">
    <property type="term" value="F:DNA binding"/>
    <property type="evidence" value="ECO:0007669"/>
    <property type="project" value="UniProtKB-KW"/>
</dbReference>
<dbReference type="Gene3D" id="3.30.160.390">
    <property type="entry name" value="Integrase, DNA-binding domain"/>
    <property type="match status" value="1"/>
</dbReference>
<evidence type="ECO:0000256" key="4">
    <source>
        <dbReference type="ARBA" id="ARBA00023172"/>
    </source>
</evidence>
<dbReference type="InterPro" id="IPR038488">
    <property type="entry name" value="Integrase_DNA-bd_sf"/>
</dbReference>
<dbReference type="EMBL" id="LYBM01000069">
    <property type="protein sequence ID" value="ODA29431.1"/>
    <property type="molecule type" value="Genomic_DNA"/>
</dbReference>
<reference evidence="6 7" key="1">
    <citation type="submission" date="2016-05" db="EMBL/GenBank/DDBJ databases">
        <title>Genomic Taxonomy of the Vibrionaceae.</title>
        <authorList>
            <person name="Gomez-Gil B."/>
            <person name="Enciso-Ibarra J."/>
        </authorList>
    </citation>
    <scope>NUCLEOTIDE SEQUENCE [LARGE SCALE GENOMIC DNA]</scope>
    <source>
        <strain evidence="6 7">CAIM 1920</strain>
    </source>
</reference>
<dbReference type="InterPro" id="IPR013762">
    <property type="entry name" value="Integrase-like_cat_sf"/>
</dbReference>
<dbReference type="InterPro" id="IPR011010">
    <property type="entry name" value="DNA_brk_join_enz"/>
</dbReference>
<dbReference type="SUPFAM" id="SSF56349">
    <property type="entry name" value="DNA breaking-rejoining enzymes"/>
    <property type="match status" value="1"/>
</dbReference>
<keyword evidence="2" id="KW-0229">DNA integration</keyword>
<dbReference type="Pfam" id="PF13356">
    <property type="entry name" value="Arm-DNA-bind_3"/>
    <property type="match status" value="1"/>
</dbReference>
<proteinExistence type="inferred from homology"/>
<keyword evidence="3" id="KW-0238">DNA-binding</keyword>
<dbReference type="CDD" id="cd00801">
    <property type="entry name" value="INT_P4_C"/>
    <property type="match status" value="1"/>
</dbReference>
<feature type="domain" description="Tyr recombinase" evidence="5">
    <location>
        <begin position="202"/>
        <end position="381"/>
    </location>
</feature>
<dbReference type="OrthoDB" id="9795573at2"/>
<dbReference type="Proteomes" id="UP000094936">
    <property type="component" value="Unassembled WGS sequence"/>
</dbReference>